<dbReference type="Proteomes" id="UP001499895">
    <property type="component" value="Unassembled WGS sequence"/>
</dbReference>
<proteinExistence type="predicted"/>
<accession>A0ABN1BGZ2</accession>
<organism evidence="2 3">
    <name type="scientific">Streptomyces stramineus</name>
    <dbReference type="NCBI Taxonomy" id="173861"/>
    <lineage>
        <taxon>Bacteria</taxon>
        <taxon>Bacillati</taxon>
        <taxon>Actinomycetota</taxon>
        <taxon>Actinomycetes</taxon>
        <taxon>Kitasatosporales</taxon>
        <taxon>Streptomycetaceae</taxon>
        <taxon>Streptomyces</taxon>
    </lineage>
</organism>
<name>A0ABN1BGZ2_9ACTN</name>
<keyword evidence="3" id="KW-1185">Reference proteome</keyword>
<evidence type="ECO:0000313" key="3">
    <source>
        <dbReference type="Proteomes" id="UP001499895"/>
    </source>
</evidence>
<dbReference type="RefSeq" id="WP_344097984.1">
    <property type="nucleotide sequence ID" value="NZ_BAAAHB010000174.1"/>
</dbReference>
<feature type="signal peptide" evidence="1">
    <location>
        <begin position="1"/>
        <end position="20"/>
    </location>
</feature>
<reference evidence="2 3" key="1">
    <citation type="journal article" date="2019" name="Int. J. Syst. Evol. Microbiol.">
        <title>The Global Catalogue of Microorganisms (GCM) 10K type strain sequencing project: providing services to taxonomists for standard genome sequencing and annotation.</title>
        <authorList>
            <consortium name="The Broad Institute Genomics Platform"/>
            <consortium name="The Broad Institute Genome Sequencing Center for Infectious Disease"/>
            <person name="Wu L."/>
            <person name="Ma J."/>
        </authorList>
    </citation>
    <scope>NUCLEOTIDE SEQUENCE [LARGE SCALE GENOMIC DNA]</scope>
    <source>
        <strain evidence="2 3">JCM 10649</strain>
    </source>
</reference>
<sequence>MIRTRAVVAVGLLLWSSAGAAVADDGPGGAHLLLNAATGARPGALIDIDLRGVRAEDEVTVSSPVFPGRVRLAPYAHEKPVPERGHHARPAVAPGVEPGSYPLIAEAGGKVVAEERVEVVAAQRPAFTVASPQEVLRPGERLRMSYDDLYPGETGTSFTVRSPAFSAPVRLAHDPEGADWNNPRLFSAVVALPPALKDGTYKAALTGADGRTVKERPFVVRAARPGDPDYLGRASGPAFFGRSDGPGAARPAHRVPAGGRVNVLWRDKAPDPGEEERLTATSPAFEHPVRLRRDVSKAGDGDDPRYFGPARVRRGLEAGRYPVTVVSHRGRVERTGHLQVTGSSAAAPEGGGPTGPVVAAGAGGAALTAGAGVLLIRRRAAARGAGSRGPAPAG</sequence>
<keyword evidence="1" id="KW-0732">Signal</keyword>
<comment type="caution">
    <text evidence="2">The sequence shown here is derived from an EMBL/GenBank/DDBJ whole genome shotgun (WGS) entry which is preliminary data.</text>
</comment>
<evidence type="ECO:0000256" key="1">
    <source>
        <dbReference type="SAM" id="SignalP"/>
    </source>
</evidence>
<protein>
    <submittedName>
        <fullName evidence="2">Uncharacterized protein</fullName>
    </submittedName>
</protein>
<dbReference type="EMBL" id="BAAAHB010000174">
    <property type="protein sequence ID" value="GAA0497250.1"/>
    <property type="molecule type" value="Genomic_DNA"/>
</dbReference>
<gene>
    <name evidence="2" type="ORF">GCM10009544_65820</name>
</gene>
<evidence type="ECO:0000313" key="2">
    <source>
        <dbReference type="EMBL" id="GAA0497250.1"/>
    </source>
</evidence>
<feature type="chain" id="PRO_5045633518" evidence="1">
    <location>
        <begin position="21"/>
        <end position="394"/>
    </location>
</feature>